<evidence type="ECO:0000256" key="1">
    <source>
        <dbReference type="SAM" id="Phobius"/>
    </source>
</evidence>
<feature type="transmembrane region" description="Helical" evidence="1">
    <location>
        <begin position="179"/>
        <end position="200"/>
    </location>
</feature>
<feature type="transmembrane region" description="Helical" evidence="1">
    <location>
        <begin position="24"/>
        <end position="41"/>
    </location>
</feature>
<feature type="transmembrane region" description="Helical" evidence="1">
    <location>
        <begin position="61"/>
        <end position="84"/>
    </location>
</feature>
<dbReference type="OrthoDB" id="3061561at2759"/>
<sequence length="201" mass="22337">QSAMASTNATVAWVPEPHVRGTMGLLWSCFTTIFICTWSAIHPNLPAAGEIAARVLSRRIGYVLLSLVALEIVTFVAIMALLDARAMKAESLKRCFLLKMGGFIVEQDISARNMKVLQRILPSELWRLLQTGALPWSNVNIDDQDIDDRSKADWIVKLLALAQILWFSAQLIGRSVQNLSVTMLELFTVAIVYCASITYLV</sequence>
<organism evidence="2 3">
    <name type="scientific">Massariosphaeria phaeospora</name>
    <dbReference type="NCBI Taxonomy" id="100035"/>
    <lineage>
        <taxon>Eukaryota</taxon>
        <taxon>Fungi</taxon>
        <taxon>Dikarya</taxon>
        <taxon>Ascomycota</taxon>
        <taxon>Pezizomycotina</taxon>
        <taxon>Dothideomycetes</taxon>
        <taxon>Pleosporomycetidae</taxon>
        <taxon>Pleosporales</taxon>
        <taxon>Pleosporales incertae sedis</taxon>
        <taxon>Massariosphaeria</taxon>
    </lineage>
</organism>
<keyword evidence="1" id="KW-0472">Membrane</keyword>
<feature type="non-terminal residue" evidence="2">
    <location>
        <position position="1"/>
    </location>
</feature>
<protein>
    <submittedName>
        <fullName evidence="2">Uncharacterized protein</fullName>
    </submittedName>
</protein>
<proteinExistence type="predicted"/>
<dbReference type="AlphaFoldDB" id="A0A7C8LZH3"/>
<keyword evidence="3" id="KW-1185">Reference proteome</keyword>
<dbReference type="PANTHER" id="PTHR35043:SF7">
    <property type="entry name" value="TRANSCRIPTION FACTOR DOMAIN-CONTAINING PROTEIN"/>
    <property type="match status" value="1"/>
</dbReference>
<evidence type="ECO:0000313" key="3">
    <source>
        <dbReference type="Proteomes" id="UP000481861"/>
    </source>
</evidence>
<dbReference type="EMBL" id="JAADJZ010000044">
    <property type="protein sequence ID" value="KAF2864620.1"/>
    <property type="molecule type" value="Genomic_DNA"/>
</dbReference>
<accession>A0A7C8LZH3</accession>
<gene>
    <name evidence="2" type="ORF">BDV95DRAFT_509104</name>
</gene>
<evidence type="ECO:0000313" key="2">
    <source>
        <dbReference type="EMBL" id="KAF2864620.1"/>
    </source>
</evidence>
<comment type="caution">
    <text evidence="2">The sequence shown here is derived from an EMBL/GenBank/DDBJ whole genome shotgun (WGS) entry which is preliminary data.</text>
</comment>
<dbReference type="PANTHER" id="PTHR35043">
    <property type="entry name" value="TRANSCRIPTION FACTOR DOMAIN-CONTAINING PROTEIN"/>
    <property type="match status" value="1"/>
</dbReference>
<dbReference type="Proteomes" id="UP000481861">
    <property type="component" value="Unassembled WGS sequence"/>
</dbReference>
<keyword evidence="1" id="KW-1133">Transmembrane helix</keyword>
<keyword evidence="1" id="KW-0812">Transmembrane</keyword>
<name>A0A7C8LZH3_9PLEO</name>
<reference evidence="2 3" key="1">
    <citation type="submission" date="2020-01" db="EMBL/GenBank/DDBJ databases">
        <authorList>
            <consortium name="DOE Joint Genome Institute"/>
            <person name="Haridas S."/>
            <person name="Albert R."/>
            <person name="Binder M."/>
            <person name="Bloem J."/>
            <person name="Labutti K."/>
            <person name="Salamov A."/>
            <person name="Andreopoulos B."/>
            <person name="Baker S.E."/>
            <person name="Barry K."/>
            <person name="Bills G."/>
            <person name="Bluhm B.H."/>
            <person name="Cannon C."/>
            <person name="Castanera R."/>
            <person name="Culley D.E."/>
            <person name="Daum C."/>
            <person name="Ezra D."/>
            <person name="Gonzalez J.B."/>
            <person name="Henrissat B."/>
            <person name="Kuo A."/>
            <person name="Liang C."/>
            <person name="Lipzen A."/>
            <person name="Lutzoni F."/>
            <person name="Magnuson J."/>
            <person name="Mondo S."/>
            <person name="Nolan M."/>
            <person name="Ohm R."/>
            <person name="Pangilinan J."/>
            <person name="Park H.-J.H."/>
            <person name="Ramirez L."/>
            <person name="Alfaro M."/>
            <person name="Sun H."/>
            <person name="Tritt A."/>
            <person name="Yoshinaga Y."/>
            <person name="Zwiers L.-H.L."/>
            <person name="Turgeon B.G."/>
            <person name="Goodwin S.B."/>
            <person name="Spatafora J.W."/>
            <person name="Crous P.W."/>
            <person name="Grigoriev I.V."/>
        </authorList>
    </citation>
    <scope>NUCLEOTIDE SEQUENCE [LARGE SCALE GENOMIC DNA]</scope>
    <source>
        <strain evidence="2 3">CBS 611.86</strain>
    </source>
</reference>